<name>A0A9D3WK06_9ROSI</name>
<accession>A0A9D3WK06</accession>
<sequence length="110" mass="12793">MTFAGQIAGYHIWSKDIMKEIRQNNMSVNTTHGLVIVGDHRHFDSYALMLECMHNVWRSEFPPVPDESMWPLVSSALFKLAPNMNLHHVLKSRATFTQIRTNMDVHERDN</sequence>
<comment type="caution">
    <text evidence="1">The sequence shown here is derived from an EMBL/GenBank/DDBJ whole genome shotgun (WGS) entry which is preliminary data.</text>
</comment>
<keyword evidence="2" id="KW-1185">Reference proteome</keyword>
<gene>
    <name evidence="1" type="ORF">J1N35_001216</name>
</gene>
<dbReference type="OrthoDB" id="1747431at2759"/>
<protein>
    <submittedName>
        <fullName evidence="1">Uncharacterized protein</fullName>
    </submittedName>
</protein>
<dbReference type="EMBL" id="JAIQCV010000001">
    <property type="protein sequence ID" value="KAH1129838.1"/>
    <property type="molecule type" value="Genomic_DNA"/>
</dbReference>
<proteinExistence type="predicted"/>
<evidence type="ECO:0000313" key="1">
    <source>
        <dbReference type="EMBL" id="KAH1129838.1"/>
    </source>
</evidence>
<evidence type="ECO:0000313" key="2">
    <source>
        <dbReference type="Proteomes" id="UP000828251"/>
    </source>
</evidence>
<reference evidence="1 2" key="1">
    <citation type="journal article" date="2021" name="Plant Biotechnol. J.">
        <title>Multi-omics assisted identification of the key and species-specific regulatory components of drought-tolerant mechanisms in Gossypium stocksii.</title>
        <authorList>
            <person name="Yu D."/>
            <person name="Ke L."/>
            <person name="Zhang D."/>
            <person name="Wu Y."/>
            <person name="Sun Y."/>
            <person name="Mei J."/>
            <person name="Sun J."/>
            <person name="Sun Y."/>
        </authorList>
    </citation>
    <scope>NUCLEOTIDE SEQUENCE [LARGE SCALE GENOMIC DNA]</scope>
    <source>
        <strain evidence="2">cv. E1</strain>
        <tissue evidence="1">Leaf</tissue>
    </source>
</reference>
<organism evidence="1 2">
    <name type="scientific">Gossypium stocksii</name>
    <dbReference type="NCBI Taxonomy" id="47602"/>
    <lineage>
        <taxon>Eukaryota</taxon>
        <taxon>Viridiplantae</taxon>
        <taxon>Streptophyta</taxon>
        <taxon>Embryophyta</taxon>
        <taxon>Tracheophyta</taxon>
        <taxon>Spermatophyta</taxon>
        <taxon>Magnoliopsida</taxon>
        <taxon>eudicotyledons</taxon>
        <taxon>Gunneridae</taxon>
        <taxon>Pentapetalae</taxon>
        <taxon>rosids</taxon>
        <taxon>malvids</taxon>
        <taxon>Malvales</taxon>
        <taxon>Malvaceae</taxon>
        <taxon>Malvoideae</taxon>
        <taxon>Gossypium</taxon>
    </lineage>
</organism>
<dbReference type="Proteomes" id="UP000828251">
    <property type="component" value="Unassembled WGS sequence"/>
</dbReference>
<dbReference type="AlphaFoldDB" id="A0A9D3WK06"/>